<dbReference type="Proteomes" id="UP001153555">
    <property type="component" value="Unassembled WGS sequence"/>
</dbReference>
<dbReference type="InterPro" id="IPR028124">
    <property type="entry name" value="SMAP_dom"/>
</dbReference>
<gene>
    <name evidence="3" type="ORF">SHERM_04381</name>
</gene>
<dbReference type="PANTHER" id="PTHR22426:SF2">
    <property type="entry name" value="ARGININE_SERINE-RICH COILED-COIL PROTEIN 2"/>
    <property type="match status" value="1"/>
</dbReference>
<organism evidence="3 4">
    <name type="scientific">Striga hermonthica</name>
    <name type="common">Purple witchweed</name>
    <name type="synonym">Buchnera hermonthica</name>
    <dbReference type="NCBI Taxonomy" id="68872"/>
    <lineage>
        <taxon>Eukaryota</taxon>
        <taxon>Viridiplantae</taxon>
        <taxon>Streptophyta</taxon>
        <taxon>Embryophyta</taxon>
        <taxon>Tracheophyta</taxon>
        <taxon>Spermatophyta</taxon>
        <taxon>Magnoliopsida</taxon>
        <taxon>eudicotyledons</taxon>
        <taxon>Gunneridae</taxon>
        <taxon>Pentapetalae</taxon>
        <taxon>asterids</taxon>
        <taxon>lamiids</taxon>
        <taxon>Lamiales</taxon>
        <taxon>Orobanchaceae</taxon>
        <taxon>Buchnereae</taxon>
        <taxon>Striga</taxon>
    </lineage>
</organism>
<feature type="compositionally biased region" description="Low complexity" evidence="1">
    <location>
        <begin position="32"/>
        <end position="43"/>
    </location>
</feature>
<accession>A0A9N7NV35</accession>
<dbReference type="Pfam" id="PF15477">
    <property type="entry name" value="SMAP"/>
    <property type="match status" value="1"/>
</dbReference>
<feature type="region of interest" description="Disordered" evidence="1">
    <location>
        <begin position="1"/>
        <end position="274"/>
    </location>
</feature>
<feature type="domain" description="Small acidic protein-like" evidence="2">
    <location>
        <begin position="330"/>
        <end position="395"/>
    </location>
</feature>
<proteinExistence type="predicted"/>
<sequence>MDSSARGNTDSKAEFRKPSNDAANRKYRRRSPVAGSPSPSDGSPPRDRSLSPVPWRKDITKVADVEQKRDDSRNWMSRSHHRRDDHIRRDRREDDYDRGYSKHSYRSSRDLRDNNNSNYSRSDREHPSRHYVKDVDTYSRAKSEGLGHRSKDNDSYDRGDRYGKTDYRKSSIDHKGDRSPAYEESRAQRNDYYSRRDSSGHRLKESFSRDYNEIDSNDEKSRVDMGSHKVQINRDTKENPGSMSDKGEEAVAKKPKTLGPDTSAAGRDGPPEKAYVMDSDIDAAKVAAMKAAELVNKNLIGTGCMTADQKKKLLWGNKKNTSTEEPAHRWDTTMFGDRERQEKFNKLMGVKVESKVAAKLDDPDVEKQREQLQMELERQYTAGLRRRDGRTVGLGL</sequence>
<dbReference type="AlphaFoldDB" id="A0A9N7NV35"/>
<evidence type="ECO:0000259" key="2">
    <source>
        <dbReference type="Pfam" id="PF15477"/>
    </source>
</evidence>
<dbReference type="OrthoDB" id="1928974at2759"/>
<feature type="compositionally biased region" description="Basic and acidic residues" evidence="1">
    <location>
        <begin position="82"/>
        <end position="100"/>
    </location>
</feature>
<reference evidence="3" key="1">
    <citation type="submission" date="2019-12" db="EMBL/GenBank/DDBJ databases">
        <authorList>
            <person name="Scholes J."/>
        </authorList>
    </citation>
    <scope>NUCLEOTIDE SEQUENCE</scope>
</reference>
<name>A0A9N7NV35_STRHE</name>
<protein>
    <recommendedName>
        <fullName evidence="2">Small acidic protein-like domain-containing protein</fullName>
    </recommendedName>
</protein>
<evidence type="ECO:0000313" key="4">
    <source>
        <dbReference type="Proteomes" id="UP001153555"/>
    </source>
</evidence>
<keyword evidence="4" id="KW-1185">Reference proteome</keyword>
<feature type="compositionally biased region" description="Basic and acidic residues" evidence="1">
    <location>
        <begin position="121"/>
        <end position="238"/>
    </location>
</feature>
<evidence type="ECO:0000313" key="3">
    <source>
        <dbReference type="EMBL" id="CAA0837410.1"/>
    </source>
</evidence>
<feature type="compositionally biased region" description="Basic and acidic residues" evidence="1">
    <location>
        <begin position="44"/>
        <end position="73"/>
    </location>
</feature>
<dbReference type="PANTHER" id="PTHR22426">
    <property type="entry name" value="ARGININE_SERINE-RICH COILED-COIL PROTEIN 2"/>
    <property type="match status" value="1"/>
</dbReference>
<feature type="compositionally biased region" description="Basic and acidic residues" evidence="1">
    <location>
        <begin position="9"/>
        <end position="19"/>
    </location>
</feature>
<evidence type="ECO:0000256" key="1">
    <source>
        <dbReference type="SAM" id="MobiDB-lite"/>
    </source>
</evidence>
<dbReference type="EMBL" id="CACSLK010030184">
    <property type="protein sequence ID" value="CAA0837410.1"/>
    <property type="molecule type" value="Genomic_DNA"/>
</dbReference>
<comment type="caution">
    <text evidence="3">The sequence shown here is derived from an EMBL/GenBank/DDBJ whole genome shotgun (WGS) entry which is preliminary data.</text>
</comment>